<dbReference type="SUPFAM" id="SSF57701">
    <property type="entry name" value="Zn2/Cys6 DNA-binding domain"/>
    <property type="match status" value="1"/>
</dbReference>
<dbReference type="InterPro" id="IPR036864">
    <property type="entry name" value="Zn2-C6_fun-type_DNA-bd_sf"/>
</dbReference>
<evidence type="ECO:0000313" key="4">
    <source>
        <dbReference type="Proteomes" id="UP000053558"/>
    </source>
</evidence>
<dbReference type="Gene3D" id="4.10.240.10">
    <property type="entry name" value="Zn(2)-C6 fungal-type DNA-binding domain"/>
    <property type="match status" value="1"/>
</dbReference>
<dbReference type="PROSITE" id="PS50048">
    <property type="entry name" value="ZN2_CY6_FUNGAL_2"/>
    <property type="match status" value="1"/>
</dbReference>
<dbReference type="Proteomes" id="UP000053558">
    <property type="component" value="Unassembled WGS sequence"/>
</dbReference>
<dbReference type="AlphaFoldDB" id="A0A5M3MKJ3"/>
<dbReference type="RefSeq" id="XP_007770543.1">
    <property type="nucleotide sequence ID" value="XM_007772353.1"/>
</dbReference>
<dbReference type="EMBL" id="JH711581">
    <property type="protein sequence ID" value="EIW79175.1"/>
    <property type="molecule type" value="Genomic_DNA"/>
</dbReference>
<dbReference type="PROSITE" id="PS00463">
    <property type="entry name" value="ZN2_CY6_FUNGAL_1"/>
    <property type="match status" value="1"/>
</dbReference>
<name>A0A5M3MKJ3_CONPW</name>
<dbReference type="GO" id="GO:0008270">
    <property type="term" value="F:zinc ion binding"/>
    <property type="evidence" value="ECO:0007669"/>
    <property type="project" value="InterPro"/>
</dbReference>
<dbReference type="GO" id="GO:0000981">
    <property type="term" value="F:DNA-binding transcription factor activity, RNA polymerase II-specific"/>
    <property type="evidence" value="ECO:0007669"/>
    <property type="project" value="InterPro"/>
</dbReference>
<keyword evidence="4" id="KW-1185">Reference proteome</keyword>
<dbReference type="KEGG" id="cput:CONPUDRAFT_74671"/>
<comment type="caution">
    <text evidence="3">The sequence shown here is derived from an EMBL/GenBank/DDBJ whole genome shotgun (WGS) entry which is preliminary data.</text>
</comment>
<feature type="region of interest" description="Disordered" evidence="1">
    <location>
        <begin position="211"/>
        <end position="300"/>
    </location>
</feature>
<dbReference type="InterPro" id="IPR001138">
    <property type="entry name" value="Zn2Cys6_DnaBD"/>
</dbReference>
<dbReference type="GeneID" id="19209276"/>
<evidence type="ECO:0000256" key="1">
    <source>
        <dbReference type="SAM" id="MobiDB-lite"/>
    </source>
</evidence>
<feature type="region of interest" description="Disordered" evidence="1">
    <location>
        <begin position="376"/>
        <end position="397"/>
    </location>
</feature>
<accession>A0A5M3MKJ3</accession>
<evidence type="ECO:0000313" key="3">
    <source>
        <dbReference type="EMBL" id="EIW79175.1"/>
    </source>
</evidence>
<gene>
    <name evidence="3" type="ORF">CONPUDRAFT_74671</name>
</gene>
<evidence type="ECO:0000259" key="2">
    <source>
        <dbReference type="PROSITE" id="PS50048"/>
    </source>
</evidence>
<feature type="domain" description="Zn(2)-C6 fungal-type" evidence="2">
    <location>
        <begin position="340"/>
        <end position="375"/>
    </location>
</feature>
<proteinExistence type="predicted"/>
<dbReference type="OrthoDB" id="39175at2759"/>
<organism evidence="3 4">
    <name type="scientific">Coniophora puteana (strain RWD-64-598)</name>
    <name type="common">Brown rot fungus</name>
    <dbReference type="NCBI Taxonomy" id="741705"/>
    <lineage>
        <taxon>Eukaryota</taxon>
        <taxon>Fungi</taxon>
        <taxon>Dikarya</taxon>
        <taxon>Basidiomycota</taxon>
        <taxon>Agaricomycotina</taxon>
        <taxon>Agaricomycetes</taxon>
        <taxon>Agaricomycetidae</taxon>
        <taxon>Boletales</taxon>
        <taxon>Coniophorineae</taxon>
        <taxon>Coniophoraceae</taxon>
        <taxon>Coniophora</taxon>
    </lineage>
</organism>
<protein>
    <recommendedName>
        <fullName evidence="2">Zn(2)-C6 fungal-type domain-containing protein</fullName>
    </recommendedName>
</protein>
<sequence length="397" mass="44279">MALIMPPRDDGEEEVQDLVVRYNTGHPLLGDAMFSTRPDPFDPRNVSGHQRDVHRPVFDPTGSYHIYPANAVRDGSLTTDDPEYYQDQVLPSSYLQPNFRRVQCDGVPHLQYPEVENHAFLHSSTPFTYHEGLYQPTPWNQALYDPACGADSASEEYRAALARQSDNFLASAFSLTEFATNSYVPSPPHEAYTSPGVKRKREEMNNDYVLGEDFSPEAAGPPVNYRQFKRSPSSSPGTQFLHDLPRPAKSPRLSEETRSPALHAPKIEQPHHTVLPPAATQHQIHCDRPSSCRPALESGTSSSLVTTIKNATGHQPGNKSTALSIKPTTRVRGDKKQALACLFCRERKIACGRPPADSPDRTCNQCARRRLKCDYPTESRRGQHKRIRRAETGAPTA</sequence>
<dbReference type="CDD" id="cd00067">
    <property type="entry name" value="GAL4"/>
    <property type="match status" value="1"/>
</dbReference>
<reference evidence="4" key="1">
    <citation type="journal article" date="2012" name="Science">
        <title>The Paleozoic origin of enzymatic lignin decomposition reconstructed from 31 fungal genomes.</title>
        <authorList>
            <person name="Floudas D."/>
            <person name="Binder M."/>
            <person name="Riley R."/>
            <person name="Barry K."/>
            <person name="Blanchette R.A."/>
            <person name="Henrissat B."/>
            <person name="Martinez A.T."/>
            <person name="Otillar R."/>
            <person name="Spatafora J.W."/>
            <person name="Yadav J.S."/>
            <person name="Aerts A."/>
            <person name="Benoit I."/>
            <person name="Boyd A."/>
            <person name="Carlson A."/>
            <person name="Copeland A."/>
            <person name="Coutinho P.M."/>
            <person name="de Vries R.P."/>
            <person name="Ferreira P."/>
            <person name="Findley K."/>
            <person name="Foster B."/>
            <person name="Gaskell J."/>
            <person name="Glotzer D."/>
            <person name="Gorecki P."/>
            <person name="Heitman J."/>
            <person name="Hesse C."/>
            <person name="Hori C."/>
            <person name="Igarashi K."/>
            <person name="Jurgens J.A."/>
            <person name="Kallen N."/>
            <person name="Kersten P."/>
            <person name="Kohler A."/>
            <person name="Kuees U."/>
            <person name="Kumar T.K.A."/>
            <person name="Kuo A."/>
            <person name="LaButti K."/>
            <person name="Larrondo L.F."/>
            <person name="Lindquist E."/>
            <person name="Ling A."/>
            <person name="Lombard V."/>
            <person name="Lucas S."/>
            <person name="Lundell T."/>
            <person name="Martin R."/>
            <person name="McLaughlin D.J."/>
            <person name="Morgenstern I."/>
            <person name="Morin E."/>
            <person name="Murat C."/>
            <person name="Nagy L.G."/>
            <person name="Nolan M."/>
            <person name="Ohm R.A."/>
            <person name="Patyshakuliyeva A."/>
            <person name="Rokas A."/>
            <person name="Ruiz-Duenas F.J."/>
            <person name="Sabat G."/>
            <person name="Salamov A."/>
            <person name="Samejima M."/>
            <person name="Schmutz J."/>
            <person name="Slot J.C."/>
            <person name="St John F."/>
            <person name="Stenlid J."/>
            <person name="Sun H."/>
            <person name="Sun S."/>
            <person name="Syed K."/>
            <person name="Tsang A."/>
            <person name="Wiebenga A."/>
            <person name="Young D."/>
            <person name="Pisabarro A."/>
            <person name="Eastwood D.C."/>
            <person name="Martin F."/>
            <person name="Cullen D."/>
            <person name="Grigoriev I.V."/>
            <person name="Hibbett D.S."/>
        </authorList>
    </citation>
    <scope>NUCLEOTIDE SEQUENCE [LARGE SCALE GENOMIC DNA]</scope>
    <source>
        <strain evidence="4">RWD-64-598 SS2</strain>
    </source>
</reference>
<dbReference type="Pfam" id="PF00172">
    <property type="entry name" value="Zn_clus"/>
    <property type="match status" value="1"/>
</dbReference>